<gene>
    <name evidence="2" type="ORF">IGS68_27210</name>
</gene>
<dbReference type="InterPro" id="IPR010331">
    <property type="entry name" value="ExoD"/>
</dbReference>
<name>A0ABX7B7N1_9PROT</name>
<proteinExistence type="predicted"/>
<dbReference type="Proteomes" id="UP000595197">
    <property type="component" value="Chromosome"/>
</dbReference>
<feature type="transmembrane region" description="Helical" evidence="1">
    <location>
        <begin position="184"/>
        <end position="213"/>
    </location>
</feature>
<protein>
    <submittedName>
        <fullName evidence="2">Exopolysaccharide biosynthesis protein</fullName>
    </submittedName>
</protein>
<dbReference type="PANTHER" id="PTHR41795:SF1">
    <property type="entry name" value="EXOPOLYSACCHARIDE SYNTHESIS PROTEIN"/>
    <property type="match status" value="1"/>
</dbReference>
<dbReference type="Pfam" id="PF06055">
    <property type="entry name" value="ExoD"/>
    <property type="match status" value="1"/>
</dbReference>
<accession>A0ABX7B7N1</accession>
<keyword evidence="3" id="KW-1185">Reference proteome</keyword>
<evidence type="ECO:0000256" key="1">
    <source>
        <dbReference type="SAM" id="Phobius"/>
    </source>
</evidence>
<reference evidence="2" key="1">
    <citation type="submission" date="2021-02" db="EMBL/GenBank/DDBJ databases">
        <title>Skermanella TT6 skin isolate.</title>
        <authorList>
            <person name="Lee K."/>
            <person name="Ganzorig M."/>
        </authorList>
    </citation>
    <scope>NUCLEOTIDE SEQUENCE</scope>
    <source>
        <strain evidence="2">TT6</strain>
    </source>
</reference>
<feature type="transmembrane region" description="Helical" evidence="1">
    <location>
        <begin position="70"/>
        <end position="88"/>
    </location>
</feature>
<evidence type="ECO:0000313" key="2">
    <source>
        <dbReference type="EMBL" id="QQP89610.1"/>
    </source>
</evidence>
<dbReference type="RefSeq" id="WP_201076029.1">
    <property type="nucleotide sequence ID" value="NZ_CP067420.1"/>
</dbReference>
<organism evidence="2 3">
    <name type="scientific">Skermanella cutis</name>
    <dbReference type="NCBI Taxonomy" id="2775420"/>
    <lineage>
        <taxon>Bacteria</taxon>
        <taxon>Pseudomonadati</taxon>
        <taxon>Pseudomonadota</taxon>
        <taxon>Alphaproteobacteria</taxon>
        <taxon>Rhodospirillales</taxon>
        <taxon>Azospirillaceae</taxon>
        <taxon>Skermanella</taxon>
    </lineage>
</organism>
<sequence>MPDETPPHAKRATSHHGRPRASELLDIFVEGHPDDRIVLGDLITLLGDRAFGALLLIFALPNMIPVPLPGLSTVLGLPMVLFAAQLMLGHPAPWLPARLARLTVRRETFLTMVGATKRYLVWAERLLRPRWSILTDGPGERLLGAVCLLLSLILILPIPLGNLLPAFAVALMALGLLEKDGVCVTIGLCVAAGSVTVVVAVVVLIVEAALLLYRQLFP</sequence>
<feature type="transmembrane region" description="Helical" evidence="1">
    <location>
        <begin position="142"/>
        <end position="164"/>
    </location>
</feature>
<feature type="transmembrane region" description="Helical" evidence="1">
    <location>
        <begin position="46"/>
        <end position="64"/>
    </location>
</feature>
<keyword evidence="1" id="KW-0812">Transmembrane</keyword>
<dbReference type="PANTHER" id="PTHR41795">
    <property type="entry name" value="EXOPOLYSACCHARIDE SYNTHESIS PROTEIN"/>
    <property type="match status" value="1"/>
</dbReference>
<keyword evidence="1" id="KW-1133">Transmembrane helix</keyword>
<dbReference type="EMBL" id="CP067420">
    <property type="protein sequence ID" value="QQP89610.1"/>
    <property type="molecule type" value="Genomic_DNA"/>
</dbReference>
<dbReference type="PIRSF" id="PIRSF033239">
    <property type="entry name" value="ExoD"/>
    <property type="match status" value="1"/>
</dbReference>
<keyword evidence="1" id="KW-0472">Membrane</keyword>
<evidence type="ECO:0000313" key="3">
    <source>
        <dbReference type="Proteomes" id="UP000595197"/>
    </source>
</evidence>